<feature type="coiled-coil region" evidence="1">
    <location>
        <begin position="93"/>
        <end position="120"/>
    </location>
</feature>
<gene>
    <name evidence="2" type="ORF">R6U77_11990</name>
</gene>
<evidence type="ECO:0000313" key="2">
    <source>
        <dbReference type="EMBL" id="WPK10602.1"/>
    </source>
</evidence>
<reference evidence="2 3" key="1">
    <citation type="submission" date="2023-09" db="EMBL/GenBank/DDBJ databases">
        <authorList>
            <person name="Page C.A."/>
            <person name="Perez-Diaz I.M."/>
        </authorList>
    </citation>
    <scope>NUCLEOTIDE SEQUENCE [LARGE SCALE GENOMIC DNA]</scope>
    <source>
        <strain evidence="2 3">Ll15</strain>
    </source>
</reference>
<sequence length="130" mass="14954">MIKELKTVVILDNEIINVGEWDYQEQRVVSNQAKIDAAIEHNVAVDEENYIEMPAPIIETIQRNPLPAGAIVEEREMHYTDEHGWREVSWTPLMTADEKIANLEQEKEQLAQTLDMVLIDLIPALFTRGE</sequence>
<organism evidence="2 3">
    <name type="scientific">Lysinibacillus louembei</name>
    <dbReference type="NCBI Taxonomy" id="1470088"/>
    <lineage>
        <taxon>Bacteria</taxon>
        <taxon>Bacillati</taxon>
        <taxon>Bacillota</taxon>
        <taxon>Bacilli</taxon>
        <taxon>Bacillales</taxon>
        <taxon>Bacillaceae</taxon>
        <taxon>Lysinibacillus</taxon>
    </lineage>
</organism>
<proteinExistence type="predicted"/>
<accession>A0ABZ0RQU4</accession>
<evidence type="ECO:0000313" key="3">
    <source>
        <dbReference type="Proteomes" id="UP001322664"/>
    </source>
</evidence>
<dbReference type="RefSeq" id="WP_319835813.1">
    <property type="nucleotide sequence ID" value="NZ_CP137624.1"/>
</dbReference>
<evidence type="ECO:0000256" key="1">
    <source>
        <dbReference type="SAM" id="Coils"/>
    </source>
</evidence>
<protein>
    <submittedName>
        <fullName evidence="2">Uncharacterized protein</fullName>
    </submittedName>
</protein>
<keyword evidence="3" id="KW-1185">Reference proteome</keyword>
<dbReference type="EMBL" id="CP137624">
    <property type="protein sequence ID" value="WPK10602.1"/>
    <property type="molecule type" value="Genomic_DNA"/>
</dbReference>
<keyword evidence="1" id="KW-0175">Coiled coil</keyword>
<dbReference type="Proteomes" id="UP001322664">
    <property type="component" value="Chromosome"/>
</dbReference>
<name>A0ABZ0RQU4_9BACI</name>